<sequence>MASPEEGREIGTWHNFGIFERKYKRSRRWEISDMRLLDLRGTVGKKVIGERKPFDSALRSVGGKGRNYSQDLEFAQYSEIQKTPSGNAPVIYENLRETHLIVEPPPPPSAPWLSAPRREEASGPRYRPPPPRSPPFGLLVTFLSFQAPSLHDAATRRSGNSRLSNSIHI</sequence>
<evidence type="ECO:0000313" key="3">
    <source>
        <dbReference type="Proteomes" id="UP001175271"/>
    </source>
</evidence>
<gene>
    <name evidence="2" type="ORF">QR680_016688</name>
</gene>
<reference evidence="2" key="1">
    <citation type="submission" date="2023-06" db="EMBL/GenBank/DDBJ databases">
        <title>Genomic analysis of the entomopathogenic nematode Steinernema hermaphroditum.</title>
        <authorList>
            <person name="Schwarz E.M."/>
            <person name="Heppert J.K."/>
            <person name="Baniya A."/>
            <person name="Schwartz H.T."/>
            <person name="Tan C.-H."/>
            <person name="Antoshechkin I."/>
            <person name="Sternberg P.W."/>
            <person name="Goodrich-Blair H."/>
            <person name="Dillman A.R."/>
        </authorList>
    </citation>
    <scope>NUCLEOTIDE SEQUENCE</scope>
    <source>
        <strain evidence="2">PS9179</strain>
        <tissue evidence="2">Whole animal</tissue>
    </source>
</reference>
<organism evidence="2 3">
    <name type="scientific">Steinernema hermaphroditum</name>
    <dbReference type="NCBI Taxonomy" id="289476"/>
    <lineage>
        <taxon>Eukaryota</taxon>
        <taxon>Metazoa</taxon>
        <taxon>Ecdysozoa</taxon>
        <taxon>Nematoda</taxon>
        <taxon>Chromadorea</taxon>
        <taxon>Rhabditida</taxon>
        <taxon>Tylenchina</taxon>
        <taxon>Panagrolaimomorpha</taxon>
        <taxon>Strongyloidoidea</taxon>
        <taxon>Steinernematidae</taxon>
        <taxon>Steinernema</taxon>
    </lineage>
</organism>
<dbReference type="EMBL" id="JAUCMV010000004">
    <property type="protein sequence ID" value="KAK0403040.1"/>
    <property type="molecule type" value="Genomic_DNA"/>
</dbReference>
<feature type="region of interest" description="Disordered" evidence="1">
    <location>
        <begin position="102"/>
        <end position="133"/>
    </location>
</feature>
<evidence type="ECO:0000256" key="1">
    <source>
        <dbReference type="SAM" id="MobiDB-lite"/>
    </source>
</evidence>
<comment type="caution">
    <text evidence="2">The sequence shown here is derived from an EMBL/GenBank/DDBJ whole genome shotgun (WGS) entry which is preliminary data.</text>
</comment>
<protein>
    <submittedName>
        <fullName evidence="2">Uncharacterized protein</fullName>
    </submittedName>
</protein>
<accession>A0AA39LMZ0</accession>
<dbReference type="AlphaFoldDB" id="A0AA39LMZ0"/>
<dbReference type="Proteomes" id="UP001175271">
    <property type="component" value="Unassembled WGS sequence"/>
</dbReference>
<proteinExistence type="predicted"/>
<name>A0AA39LMZ0_9BILA</name>
<evidence type="ECO:0000313" key="2">
    <source>
        <dbReference type="EMBL" id="KAK0403040.1"/>
    </source>
</evidence>
<keyword evidence="3" id="KW-1185">Reference proteome</keyword>